<dbReference type="InterPro" id="IPR000515">
    <property type="entry name" value="MetI-like"/>
</dbReference>
<dbReference type="KEGG" id="ble:BleG1_3291"/>
<evidence type="ECO:0000259" key="8">
    <source>
        <dbReference type="PROSITE" id="PS50928"/>
    </source>
</evidence>
<dbReference type="Pfam" id="PF00528">
    <property type="entry name" value="BPD_transp_1"/>
    <property type="match status" value="1"/>
</dbReference>
<feature type="transmembrane region" description="Helical" evidence="7">
    <location>
        <begin position="128"/>
        <end position="151"/>
    </location>
</feature>
<evidence type="ECO:0000256" key="6">
    <source>
        <dbReference type="ARBA" id="ARBA00023136"/>
    </source>
</evidence>
<dbReference type="HOGENOM" id="CLU_064254_1_0_9"/>
<dbReference type="GO" id="GO:0030313">
    <property type="term" value="C:cell envelope"/>
    <property type="evidence" value="ECO:0007669"/>
    <property type="project" value="UniProtKB-SubCell"/>
</dbReference>
<evidence type="ECO:0000256" key="2">
    <source>
        <dbReference type="ARBA" id="ARBA00004196"/>
    </source>
</evidence>
<dbReference type="SUPFAM" id="SSF161098">
    <property type="entry name" value="MetI-like"/>
    <property type="match status" value="1"/>
</dbReference>
<dbReference type="eggNOG" id="COG3639">
    <property type="taxonomic scope" value="Bacteria"/>
</dbReference>
<dbReference type="AlphaFoldDB" id="A0A060M5K4"/>
<keyword evidence="5 7" id="KW-1133">Transmembrane helix</keyword>
<keyword evidence="3 7" id="KW-0813">Transport</keyword>
<feature type="transmembrane region" description="Helical" evidence="7">
    <location>
        <begin position="20"/>
        <end position="41"/>
    </location>
</feature>
<dbReference type="GO" id="GO:0005886">
    <property type="term" value="C:plasma membrane"/>
    <property type="evidence" value="ECO:0007669"/>
    <property type="project" value="UniProtKB-SubCell"/>
</dbReference>
<reference evidence="9 10" key="1">
    <citation type="journal article" date="2014" name="Gene">
        <title>A comparative genomic analysis of the alkalitolerant soil bacterium Bacillus lehensis G1.</title>
        <authorList>
            <person name="Noor Y.M."/>
            <person name="Samsulrizal N.H."/>
            <person name="Jema'on N.A."/>
            <person name="Low K.O."/>
            <person name="Ramli A.N."/>
            <person name="Alias N.I."/>
            <person name="Damis S.I."/>
            <person name="Fuzi S.F."/>
            <person name="Isa M.N."/>
            <person name="Murad A.M."/>
            <person name="Raih M.F."/>
            <person name="Bakar F.D."/>
            <person name="Najimudin N."/>
            <person name="Mahadi N.M."/>
            <person name="Illias R.M."/>
        </authorList>
    </citation>
    <scope>NUCLEOTIDE SEQUENCE [LARGE SCALE GENOMIC DNA]</scope>
    <source>
        <strain evidence="9 10">G1</strain>
    </source>
</reference>
<dbReference type="Proteomes" id="UP000027142">
    <property type="component" value="Chromosome"/>
</dbReference>
<evidence type="ECO:0000256" key="7">
    <source>
        <dbReference type="RuleBase" id="RU363032"/>
    </source>
</evidence>
<dbReference type="PROSITE" id="PS50928">
    <property type="entry name" value="ABC_TM1"/>
    <property type="match status" value="1"/>
</dbReference>
<evidence type="ECO:0000313" key="10">
    <source>
        <dbReference type="Proteomes" id="UP000027142"/>
    </source>
</evidence>
<feature type="transmembrane region" description="Helical" evidence="7">
    <location>
        <begin position="241"/>
        <end position="262"/>
    </location>
</feature>
<feature type="transmembrane region" description="Helical" evidence="7">
    <location>
        <begin position="214"/>
        <end position="235"/>
    </location>
</feature>
<dbReference type="Gene3D" id="1.10.3720.10">
    <property type="entry name" value="MetI-like"/>
    <property type="match status" value="1"/>
</dbReference>
<evidence type="ECO:0000256" key="4">
    <source>
        <dbReference type="ARBA" id="ARBA00022692"/>
    </source>
</evidence>
<evidence type="ECO:0000256" key="3">
    <source>
        <dbReference type="ARBA" id="ARBA00022448"/>
    </source>
</evidence>
<keyword evidence="6 7" id="KW-0472">Membrane</keyword>
<dbReference type="InterPro" id="IPR005769">
    <property type="entry name" value="PhnE/PtxC"/>
</dbReference>
<keyword evidence="4 7" id="KW-0812">Transmembrane</keyword>
<evidence type="ECO:0000313" key="9">
    <source>
        <dbReference type="EMBL" id="AIC95838.1"/>
    </source>
</evidence>
<comment type="similarity">
    <text evidence="7">Belongs to the binding-protein-dependent transport system permease family.</text>
</comment>
<dbReference type="PANTHER" id="PTHR30043">
    <property type="entry name" value="PHOSPHONATES TRANSPORT SYSTEM PERMEASE PROTEIN"/>
    <property type="match status" value="1"/>
</dbReference>
<protein>
    <submittedName>
        <fullName evidence="9">Phosphite transport system permease protein ptxC</fullName>
    </submittedName>
</protein>
<dbReference type="GO" id="GO:0015416">
    <property type="term" value="F:ABC-type phosphonate transporter activity"/>
    <property type="evidence" value="ECO:0007669"/>
    <property type="project" value="InterPro"/>
</dbReference>
<accession>A0A060M5K4</accession>
<dbReference type="PATRIC" id="fig|1246626.3.peg.3268"/>
<evidence type="ECO:0000256" key="5">
    <source>
        <dbReference type="ARBA" id="ARBA00022989"/>
    </source>
</evidence>
<feature type="domain" description="ABC transmembrane type-1" evidence="8">
    <location>
        <begin position="76"/>
        <end position="259"/>
    </location>
</feature>
<gene>
    <name evidence="9" type="ORF">BleG1_3291</name>
</gene>
<proteinExistence type="inferred from homology"/>
<dbReference type="STRING" id="1246626.BleG1_3291"/>
<evidence type="ECO:0000256" key="1">
    <source>
        <dbReference type="ARBA" id="ARBA00004141"/>
    </source>
</evidence>
<keyword evidence="10" id="KW-1185">Reference proteome</keyword>
<dbReference type="RefSeq" id="WP_038483203.1">
    <property type="nucleotide sequence ID" value="NZ_CP003923.1"/>
</dbReference>
<dbReference type="CDD" id="cd06261">
    <property type="entry name" value="TM_PBP2"/>
    <property type="match status" value="1"/>
</dbReference>
<organism evidence="9 10">
    <name type="scientific">Shouchella lehensis G1</name>
    <dbReference type="NCBI Taxonomy" id="1246626"/>
    <lineage>
        <taxon>Bacteria</taxon>
        <taxon>Bacillati</taxon>
        <taxon>Bacillota</taxon>
        <taxon>Bacilli</taxon>
        <taxon>Bacillales</taxon>
        <taxon>Bacillaceae</taxon>
        <taxon>Shouchella</taxon>
    </lineage>
</organism>
<comment type="subcellular location">
    <subcellularLocation>
        <location evidence="2">Cell envelope</location>
    </subcellularLocation>
    <subcellularLocation>
        <location evidence="7">Cell membrane</location>
        <topology evidence="7">Multi-pass membrane protein</topology>
    </subcellularLocation>
    <subcellularLocation>
        <location evidence="1">Membrane</location>
        <topology evidence="1">Multi-pass membrane protein</topology>
    </subcellularLocation>
</comment>
<sequence>MSDLRSKVQKPKKNRIKNAFIILILILLYVWGFAGINFSGISPNAGTVTSAILDGFLNPEWDYIYRPGQEDLIQNLLETFAIALVGITLSIVLSFPIAFWAARNLSVKRIISGSGKSFLSFFRTFPDIVMALIFIAIVGPSPYAGMLALGVSAMGMLGKLYAEEIEAIDPGPSEALVAAGANKLQVLLFAVVPQVLPGFISATLYRFEINLRSAATLGIVGAGGIGAPLIFAINGRSWDRVAIILIGLVVFVLVIDLISSALRKKVI</sequence>
<dbReference type="PANTHER" id="PTHR30043:SF8">
    <property type="entry name" value="ABC TRANSPORTER, PERMEASE PROTEIN CC0363, PUTATIVE-RELATED"/>
    <property type="match status" value="1"/>
</dbReference>
<dbReference type="EMBL" id="CP003923">
    <property type="protein sequence ID" value="AIC95838.1"/>
    <property type="molecule type" value="Genomic_DNA"/>
</dbReference>
<dbReference type="NCBIfam" id="TIGR01097">
    <property type="entry name" value="PhnE"/>
    <property type="match status" value="1"/>
</dbReference>
<name>A0A060M5K4_9BACI</name>
<dbReference type="OrthoDB" id="8557224at2"/>
<dbReference type="InterPro" id="IPR035906">
    <property type="entry name" value="MetI-like_sf"/>
</dbReference>
<feature type="transmembrane region" description="Helical" evidence="7">
    <location>
        <begin position="186"/>
        <end position="207"/>
    </location>
</feature>
<feature type="transmembrane region" description="Helical" evidence="7">
    <location>
        <begin position="80"/>
        <end position="102"/>
    </location>
</feature>